<feature type="domain" description="RING-type" evidence="6">
    <location>
        <begin position="28"/>
        <end position="65"/>
    </location>
</feature>
<dbReference type="PROSITE" id="PS50089">
    <property type="entry name" value="ZF_RING_2"/>
    <property type="match status" value="1"/>
</dbReference>
<evidence type="ECO:0000256" key="1">
    <source>
        <dbReference type="ARBA" id="ARBA00022723"/>
    </source>
</evidence>
<dbReference type="InterPro" id="IPR047153">
    <property type="entry name" value="TRIM45/56/19-like"/>
</dbReference>
<evidence type="ECO:0000256" key="4">
    <source>
        <dbReference type="PROSITE-ProRule" id="PRU00024"/>
    </source>
</evidence>
<dbReference type="InterPro" id="IPR036397">
    <property type="entry name" value="RNaseH_sf"/>
</dbReference>
<dbReference type="Gene3D" id="3.30.420.10">
    <property type="entry name" value="Ribonuclease H-like superfamily/Ribonuclease H"/>
    <property type="match status" value="1"/>
</dbReference>
<dbReference type="GO" id="GO:0003676">
    <property type="term" value="F:nucleic acid binding"/>
    <property type="evidence" value="ECO:0007669"/>
    <property type="project" value="InterPro"/>
</dbReference>
<evidence type="ECO:0000256" key="5">
    <source>
        <dbReference type="SAM" id="Coils"/>
    </source>
</evidence>
<dbReference type="SUPFAM" id="SSF57845">
    <property type="entry name" value="B-box zinc-binding domain"/>
    <property type="match status" value="1"/>
</dbReference>
<dbReference type="GO" id="GO:0005654">
    <property type="term" value="C:nucleoplasm"/>
    <property type="evidence" value="ECO:0007669"/>
    <property type="project" value="TreeGrafter"/>
</dbReference>
<dbReference type="InterPro" id="IPR012337">
    <property type="entry name" value="RNaseH-like_sf"/>
</dbReference>
<dbReference type="CDD" id="cd16579">
    <property type="entry name" value="RING-HC_PML_C-V"/>
    <property type="match status" value="1"/>
</dbReference>
<dbReference type="Gene3D" id="3.30.40.10">
    <property type="entry name" value="Zinc/RING finger domain, C3HC4 (zinc finger)"/>
    <property type="match status" value="1"/>
</dbReference>
<dbReference type="PROSITE" id="PS50119">
    <property type="entry name" value="ZF_BBOX"/>
    <property type="match status" value="2"/>
</dbReference>
<feature type="domain" description="B box-type" evidence="7">
    <location>
        <begin position="98"/>
        <end position="140"/>
    </location>
</feature>
<dbReference type="GeneID" id="129345462"/>
<gene>
    <name evidence="9" type="primary">LOC129345462</name>
</gene>
<dbReference type="Pfam" id="PF22586">
    <property type="entry name" value="ANCHR-like_BBOX"/>
    <property type="match status" value="1"/>
</dbReference>
<keyword evidence="3" id="KW-0862">Zinc</keyword>
<dbReference type="InterPro" id="IPR057617">
    <property type="entry name" value="PML_C"/>
</dbReference>
<dbReference type="SMART" id="SM00184">
    <property type="entry name" value="RING"/>
    <property type="match status" value="1"/>
</dbReference>
<organism evidence="8 9">
    <name type="scientific">Eublepharis macularius</name>
    <name type="common">Leopard gecko</name>
    <name type="synonym">Cyrtodactylus macularius</name>
    <dbReference type="NCBI Taxonomy" id="481883"/>
    <lineage>
        <taxon>Eukaryota</taxon>
        <taxon>Metazoa</taxon>
        <taxon>Chordata</taxon>
        <taxon>Craniata</taxon>
        <taxon>Vertebrata</taxon>
        <taxon>Euteleostomi</taxon>
        <taxon>Lepidosauria</taxon>
        <taxon>Squamata</taxon>
        <taxon>Bifurcata</taxon>
        <taxon>Gekkota</taxon>
        <taxon>Eublepharidae</taxon>
        <taxon>Eublepharinae</taxon>
        <taxon>Eublepharis</taxon>
    </lineage>
</organism>
<evidence type="ECO:0000256" key="2">
    <source>
        <dbReference type="ARBA" id="ARBA00022771"/>
    </source>
</evidence>
<dbReference type="CDD" id="cd19804">
    <property type="entry name" value="Bbox1_TRIM19_C-V"/>
    <property type="match status" value="1"/>
</dbReference>
<evidence type="ECO:0000256" key="3">
    <source>
        <dbReference type="ARBA" id="ARBA00022833"/>
    </source>
</evidence>
<name>A0AA97LKH5_EUBMA</name>
<dbReference type="InterPro" id="IPR017907">
    <property type="entry name" value="Znf_RING_CS"/>
</dbReference>
<dbReference type="GO" id="GO:0008270">
    <property type="term" value="F:zinc ion binding"/>
    <property type="evidence" value="ECO:0007669"/>
    <property type="project" value="UniProtKB-KW"/>
</dbReference>
<evidence type="ECO:0000259" key="6">
    <source>
        <dbReference type="PROSITE" id="PS50089"/>
    </source>
</evidence>
<dbReference type="Pfam" id="PF25244">
    <property type="entry name" value="PML_C"/>
    <property type="match status" value="1"/>
</dbReference>
<dbReference type="InterPro" id="IPR001841">
    <property type="entry name" value="Znf_RING"/>
</dbReference>
<dbReference type="PANTHER" id="PTHR25462">
    <property type="entry name" value="BONUS, ISOFORM C-RELATED"/>
    <property type="match status" value="1"/>
</dbReference>
<dbReference type="GO" id="GO:0044790">
    <property type="term" value="P:suppression of viral release by host"/>
    <property type="evidence" value="ECO:0007669"/>
    <property type="project" value="TreeGrafter"/>
</dbReference>
<dbReference type="Proteomes" id="UP001190640">
    <property type="component" value="Chromosome 18"/>
</dbReference>
<dbReference type="Gene3D" id="3.30.160.60">
    <property type="entry name" value="Classic Zinc Finger"/>
    <property type="match status" value="1"/>
</dbReference>
<dbReference type="GO" id="GO:0008630">
    <property type="term" value="P:intrinsic apoptotic signaling pathway in response to DNA damage"/>
    <property type="evidence" value="ECO:0007669"/>
    <property type="project" value="TreeGrafter"/>
</dbReference>
<dbReference type="AlphaFoldDB" id="A0AA97LKH5"/>
<dbReference type="RefSeq" id="XP_054858605.1">
    <property type="nucleotide sequence ID" value="XM_055002630.1"/>
</dbReference>
<dbReference type="KEGG" id="emc:129345462"/>
<sequence length="774" mass="87346">MAEEDSCGPDSAPPEKQAMDEEFRFLLCEGCHQEVGCPKLLPCLHNICTECLQETKPLDRCPVCSGPCSQTDGTPVQDNLFFANLQAKLSIFQMIKSGQDLICDNCKKEGTYWCSDCKEFLCISCFETHQRYLKKESHEARAVKDLRADSSKEFLTEFKNISVMFCPNAEHKTQNLSIYCKACARSMCCICAVLDSQHNGHHCHIREEIERRQHELQNVSTELKEKKVCYDKTCSNLRELVSNMVEVKNETRKLIQEKVAEMIRLVHEKGEELLAAVDEKHHCQVEDVEEKLKNVEHMAQRMASCELLVEKIHLYASDQEVMDMYPFIRESLEELKRKQPPAVETQIEVGNFAEVETQLQAFYGRVIKEEEAAPAIVKIASNQEPLGKSPAKRKGEQMGNAIQPTIKVVKIESDDDEWKLSAKQVDLEQPGTSFGGHPAGNEGSLWKGEDTEVVFEPVLLICSSQSCKTNVPSLNNCPEDESSDGVEYGDFSLQEDTRSENSQDEFLRSVFSQPKELFSGHGTLVFFDLKVLPRRVIDLVAVVDETSFFSVLIQPLPPPRGVMKSGLCESGLENFLRYLQTLHQPILVGYDLWSMDLPVLVETLEALNQEERFKASVFGFLDALPLIKEKIPDLPSYNMKSLDHIYLGGQLDDSQAFDCAKTVKDLCTVLDINPAVETRPVISYSSLQCYTSLQPLLMERLLVRSSVQSLALHGICLSTLEFIYQNDPEHGLKRFSKNLNSRQISGAKKIQQLSRVKTYFQVHPPAATKSGTQS</sequence>
<keyword evidence="8" id="KW-1185">Reference proteome</keyword>
<dbReference type="Pfam" id="PF12126">
    <property type="entry name" value="PML_CC"/>
    <property type="match status" value="1"/>
</dbReference>
<reference evidence="9" key="1">
    <citation type="submission" date="2025-08" db="UniProtKB">
        <authorList>
            <consortium name="RefSeq"/>
        </authorList>
    </citation>
    <scope>IDENTIFICATION</scope>
    <source>
        <tissue evidence="9">Blood</tissue>
    </source>
</reference>
<evidence type="ECO:0000313" key="9">
    <source>
        <dbReference type="RefSeq" id="XP_054858605.1"/>
    </source>
</evidence>
<dbReference type="SUPFAM" id="SSF57850">
    <property type="entry name" value="RING/U-box"/>
    <property type="match status" value="1"/>
</dbReference>
<feature type="coiled-coil region" evidence="5">
    <location>
        <begin position="206"/>
        <end position="257"/>
    </location>
</feature>
<dbReference type="PANTHER" id="PTHR25462:SF302">
    <property type="entry name" value="PROTEIN PML"/>
    <property type="match status" value="1"/>
</dbReference>
<dbReference type="CDD" id="cd19770">
    <property type="entry name" value="Bbox2_TRIM19_C-V"/>
    <property type="match status" value="1"/>
</dbReference>
<evidence type="ECO:0000259" key="7">
    <source>
        <dbReference type="PROSITE" id="PS50119"/>
    </source>
</evidence>
<evidence type="ECO:0000313" key="8">
    <source>
        <dbReference type="Proteomes" id="UP001190640"/>
    </source>
</evidence>
<proteinExistence type="predicted"/>
<dbReference type="InterPro" id="IPR000315">
    <property type="entry name" value="Znf_B-box"/>
</dbReference>
<keyword evidence="1" id="KW-0479">Metal-binding</keyword>
<keyword evidence="2 4" id="KW-0863">Zinc-finger</keyword>
<protein>
    <submittedName>
        <fullName evidence="9">Protein PML-like isoform X1</fullName>
    </submittedName>
</protein>
<keyword evidence="5" id="KW-0175">Coiled coil</keyword>
<dbReference type="InterPro" id="IPR013083">
    <property type="entry name" value="Znf_RING/FYVE/PHD"/>
</dbReference>
<dbReference type="SUPFAM" id="SSF53098">
    <property type="entry name" value="Ribonuclease H-like"/>
    <property type="match status" value="1"/>
</dbReference>
<dbReference type="InterPro" id="IPR021978">
    <property type="entry name" value="PML-like_CC"/>
</dbReference>
<dbReference type="PROSITE" id="PS00518">
    <property type="entry name" value="ZF_RING_1"/>
    <property type="match status" value="1"/>
</dbReference>
<accession>A0AA97LKH5</accession>
<feature type="domain" description="B box-type" evidence="7">
    <location>
        <begin position="161"/>
        <end position="209"/>
    </location>
</feature>
<dbReference type="GO" id="GO:0045087">
    <property type="term" value="P:innate immune response"/>
    <property type="evidence" value="ECO:0007669"/>
    <property type="project" value="TreeGrafter"/>
</dbReference>